<protein>
    <submittedName>
        <fullName evidence="1">Uncharacterized protein</fullName>
    </submittedName>
</protein>
<organism evidence="1 2">
    <name type="scientific">Pleuronectes platessa</name>
    <name type="common">European plaice</name>
    <dbReference type="NCBI Taxonomy" id="8262"/>
    <lineage>
        <taxon>Eukaryota</taxon>
        <taxon>Metazoa</taxon>
        <taxon>Chordata</taxon>
        <taxon>Craniata</taxon>
        <taxon>Vertebrata</taxon>
        <taxon>Euteleostomi</taxon>
        <taxon>Actinopterygii</taxon>
        <taxon>Neopterygii</taxon>
        <taxon>Teleostei</taxon>
        <taxon>Neoteleostei</taxon>
        <taxon>Acanthomorphata</taxon>
        <taxon>Carangaria</taxon>
        <taxon>Pleuronectiformes</taxon>
        <taxon>Pleuronectoidei</taxon>
        <taxon>Pleuronectidae</taxon>
        <taxon>Pleuronectes</taxon>
    </lineage>
</organism>
<dbReference type="Proteomes" id="UP001153269">
    <property type="component" value="Unassembled WGS sequence"/>
</dbReference>
<proteinExistence type="predicted"/>
<accession>A0A9N7YP50</accession>
<name>A0A9N7YP50_PLEPL</name>
<dbReference type="AlphaFoldDB" id="A0A9N7YP50"/>
<evidence type="ECO:0000313" key="2">
    <source>
        <dbReference type="Proteomes" id="UP001153269"/>
    </source>
</evidence>
<evidence type="ECO:0000313" key="1">
    <source>
        <dbReference type="EMBL" id="CAB1434306.1"/>
    </source>
</evidence>
<reference evidence="1" key="1">
    <citation type="submission" date="2020-03" db="EMBL/GenBank/DDBJ databases">
        <authorList>
            <person name="Weist P."/>
        </authorList>
    </citation>
    <scope>NUCLEOTIDE SEQUENCE</scope>
</reference>
<dbReference type="EMBL" id="CADEAL010001649">
    <property type="protein sequence ID" value="CAB1434306.1"/>
    <property type="molecule type" value="Genomic_DNA"/>
</dbReference>
<gene>
    <name evidence="1" type="ORF">PLEPLA_LOCUS22359</name>
</gene>
<keyword evidence="2" id="KW-1185">Reference proteome</keyword>
<comment type="caution">
    <text evidence="1">The sequence shown here is derived from an EMBL/GenBank/DDBJ whole genome shotgun (WGS) entry which is preliminary data.</text>
</comment>
<sequence>MRRSFAAVSRYPYTLIGADNRPENDAPAVTAKRPIGGPQVAWLPSIPVAPSPLSPFTDCDRQPRRYHTLLKAAEEGEKVGPSGVGHSRCSCLSSVHECATLIDFPCSFPSLPRSGLSRLPSRSATLFRGTVP</sequence>